<proteinExistence type="predicted"/>
<feature type="compositionally biased region" description="Low complexity" evidence="1">
    <location>
        <begin position="20"/>
        <end position="35"/>
    </location>
</feature>
<feature type="compositionally biased region" description="Basic and acidic residues" evidence="1">
    <location>
        <begin position="113"/>
        <end position="131"/>
    </location>
</feature>
<evidence type="ECO:0000313" key="3">
    <source>
        <dbReference type="Proteomes" id="UP000054558"/>
    </source>
</evidence>
<name>A0A1Y1HVW8_KLENI</name>
<gene>
    <name evidence="2" type="ORF">KFL_000590300</name>
</gene>
<sequence length="137" mass="13665">MSQQTDRTFDFGGTAGQGGQQQQAGYADPSQQGYGQTTGGGNPGAFAQMGSGQADYQSGYQSGYQTGYQAGYGAAYAGGYTGSGDAGAAGDDMGDDARGDVTTVSGEEGSAPGERRGEPRDVKEIPVKEGPLDPGAG</sequence>
<protein>
    <submittedName>
        <fullName evidence="2">Uncharacterized protein</fullName>
    </submittedName>
</protein>
<dbReference type="Proteomes" id="UP000054558">
    <property type="component" value="Unassembled WGS sequence"/>
</dbReference>
<dbReference type="AlphaFoldDB" id="A0A1Y1HVW8"/>
<feature type="compositionally biased region" description="Low complexity" evidence="1">
    <location>
        <begin position="50"/>
        <end position="78"/>
    </location>
</feature>
<evidence type="ECO:0000313" key="2">
    <source>
        <dbReference type="EMBL" id="GAQ80677.1"/>
    </source>
</evidence>
<reference evidence="2 3" key="1">
    <citation type="journal article" date="2014" name="Nat. Commun.">
        <title>Klebsormidium flaccidum genome reveals primary factors for plant terrestrial adaptation.</title>
        <authorList>
            <person name="Hori K."/>
            <person name="Maruyama F."/>
            <person name="Fujisawa T."/>
            <person name="Togashi T."/>
            <person name="Yamamoto N."/>
            <person name="Seo M."/>
            <person name="Sato S."/>
            <person name="Yamada T."/>
            <person name="Mori H."/>
            <person name="Tajima N."/>
            <person name="Moriyama T."/>
            <person name="Ikeuchi M."/>
            <person name="Watanabe M."/>
            <person name="Wada H."/>
            <person name="Kobayashi K."/>
            <person name="Saito M."/>
            <person name="Masuda T."/>
            <person name="Sasaki-Sekimoto Y."/>
            <person name="Mashiguchi K."/>
            <person name="Awai K."/>
            <person name="Shimojima M."/>
            <person name="Masuda S."/>
            <person name="Iwai M."/>
            <person name="Nobusawa T."/>
            <person name="Narise T."/>
            <person name="Kondo S."/>
            <person name="Saito H."/>
            <person name="Sato R."/>
            <person name="Murakawa M."/>
            <person name="Ihara Y."/>
            <person name="Oshima-Yamada Y."/>
            <person name="Ohtaka K."/>
            <person name="Satoh M."/>
            <person name="Sonobe K."/>
            <person name="Ishii M."/>
            <person name="Ohtani R."/>
            <person name="Kanamori-Sato M."/>
            <person name="Honoki R."/>
            <person name="Miyazaki D."/>
            <person name="Mochizuki H."/>
            <person name="Umetsu J."/>
            <person name="Higashi K."/>
            <person name="Shibata D."/>
            <person name="Kamiya Y."/>
            <person name="Sato N."/>
            <person name="Nakamura Y."/>
            <person name="Tabata S."/>
            <person name="Ida S."/>
            <person name="Kurokawa K."/>
            <person name="Ohta H."/>
        </authorList>
    </citation>
    <scope>NUCLEOTIDE SEQUENCE [LARGE SCALE GENOMIC DNA]</scope>
    <source>
        <strain evidence="2 3">NIES-2285</strain>
    </source>
</reference>
<dbReference type="EMBL" id="DF237008">
    <property type="protein sequence ID" value="GAQ80677.1"/>
    <property type="molecule type" value="Genomic_DNA"/>
</dbReference>
<evidence type="ECO:0000256" key="1">
    <source>
        <dbReference type="SAM" id="MobiDB-lite"/>
    </source>
</evidence>
<accession>A0A1Y1HVW8</accession>
<feature type="region of interest" description="Disordered" evidence="1">
    <location>
        <begin position="1"/>
        <end position="137"/>
    </location>
</feature>
<keyword evidence="3" id="KW-1185">Reference proteome</keyword>
<organism evidence="2 3">
    <name type="scientific">Klebsormidium nitens</name>
    <name type="common">Green alga</name>
    <name type="synonym">Ulothrix nitens</name>
    <dbReference type="NCBI Taxonomy" id="105231"/>
    <lineage>
        <taxon>Eukaryota</taxon>
        <taxon>Viridiplantae</taxon>
        <taxon>Streptophyta</taxon>
        <taxon>Klebsormidiophyceae</taxon>
        <taxon>Klebsormidiales</taxon>
        <taxon>Klebsormidiaceae</taxon>
        <taxon>Klebsormidium</taxon>
    </lineage>
</organism>